<gene>
    <name evidence="2" type="ORF">JTY93_27610</name>
</gene>
<evidence type="ECO:0000313" key="2">
    <source>
        <dbReference type="EMBL" id="QSB42587.1"/>
    </source>
</evidence>
<reference evidence="2 3" key="1">
    <citation type="submission" date="2021-02" db="EMBL/GenBank/DDBJ databases">
        <title>Genomic and phenotypic characterization of Pseudomonas hygromyciniae, a novel bacterial species discovered from a commercially purchased antibiotic vial.</title>
        <authorList>
            <person name="Turner T.L."/>
            <person name="Mitra S.D."/>
            <person name="Kochan T.J."/>
            <person name="Pincus N.B."/>
            <person name="Lebrun-Corbin M."/>
            <person name="Cheung B."/>
            <person name="Gatesy S.W."/>
            <person name="Afzal T."/>
            <person name="Ozer E.A."/>
            <person name="Hauser A.R."/>
        </authorList>
    </citation>
    <scope>NUCLEOTIDE SEQUENCE [LARGE SCALE GENOMIC DNA]</scope>
    <source>
        <strain evidence="2 3">SDM007</strain>
        <plasmid evidence="2 3">pSDM007</plasmid>
    </source>
</reference>
<dbReference type="EMBL" id="CP070507">
    <property type="protein sequence ID" value="QSB42587.1"/>
    <property type="molecule type" value="Genomic_DNA"/>
</dbReference>
<feature type="transmembrane region" description="Helical" evidence="1">
    <location>
        <begin position="15"/>
        <end position="39"/>
    </location>
</feature>
<name>A0ABX7K4J1_9PSED</name>
<keyword evidence="2" id="KW-0614">Plasmid</keyword>
<evidence type="ECO:0000313" key="3">
    <source>
        <dbReference type="Proteomes" id="UP000663249"/>
    </source>
</evidence>
<protein>
    <recommendedName>
        <fullName evidence="4">DUF3592 domain-containing protein</fullName>
    </recommendedName>
</protein>
<organism evidence="2 3">
    <name type="scientific">Pseudomonas hygromyciniae</name>
    <dbReference type="NCBI Taxonomy" id="2812000"/>
    <lineage>
        <taxon>Bacteria</taxon>
        <taxon>Pseudomonadati</taxon>
        <taxon>Pseudomonadota</taxon>
        <taxon>Gammaproteobacteria</taxon>
        <taxon>Pseudomonadales</taxon>
        <taxon>Pseudomonadaceae</taxon>
        <taxon>Pseudomonas</taxon>
    </lineage>
</organism>
<evidence type="ECO:0008006" key="4">
    <source>
        <dbReference type="Google" id="ProtNLM"/>
    </source>
</evidence>
<dbReference type="Proteomes" id="UP000663249">
    <property type="component" value="Plasmid pSDM007"/>
</dbReference>
<keyword evidence="1" id="KW-0812">Transmembrane</keyword>
<proteinExistence type="predicted"/>
<dbReference type="RefSeq" id="WP_205478544.1">
    <property type="nucleotide sequence ID" value="NZ_CP070507.1"/>
</dbReference>
<geneLocation type="plasmid" evidence="2 3">
    <name>pSDM007</name>
</geneLocation>
<sequence>MADLHYGALKLINRLFAMLVVYPAVGIFALLAVGSGFSFNGAAQWFTDMQYEAQQLGKAEQAGHMLVKRCDESHQVQGEMPKLAVCQRWNVQEVSVDAATREGGRTFRNQYVMFLVLGFGFMLLRDFSPILWRRMKSANSQVNS</sequence>
<feature type="transmembrane region" description="Helical" evidence="1">
    <location>
        <begin position="111"/>
        <end position="132"/>
    </location>
</feature>
<evidence type="ECO:0000256" key="1">
    <source>
        <dbReference type="SAM" id="Phobius"/>
    </source>
</evidence>
<keyword evidence="1" id="KW-1133">Transmembrane helix</keyword>
<keyword evidence="3" id="KW-1185">Reference proteome</keyword>
<accession>A0ABX7K4J1</accession>
<keyword evidence="1" id="KW-0472">Membrane</keyword>